<dbReference type="EMBL" id="CP045895">
    <property type="protein sequence ID" value="QQP48711.1"/>
    <property type="molecule type" value="Genomic_DNA"/>
</dbReference>
<name>A0A7T8HEV5_CALRO</name>
<dbReference type="AlphaFoldDB" id="A0A7T8HEV5"/>
<sequence length="166" mass="18655">QVLVRYGLSVRAATAYGNALLNDLHLSTKENLLSPSKVYYQAKKYCDQSLRLHKENKGFICIKFDGRKDLTRCSTEFSKKEKHEEHIPVISEPQATYVNHFTPISGKAIHIANELHSLIVESDSADSLRAIGSDGAPVNTGYQAGVIRHLEQTLESPLQWIIVYFI</sequence>
<proteinExistence type="predicted"/>
<evidence type="ECO:0000313" key="1">
    <source>
        <dbReference type="EMBL" id="QQP48711.1"/>
    </source>
</evidence>
<dbReference type="Proteomes" id="UP000595437">
    <property type="component" value="Chromosome 6"/>
</dbReference>
<reference evidence="2" key="1">
    <citation type="submission" date="2021-01" db="EMBL/GenBank/DDBJ databases">
        <title>Caligus Genome Assembly.</title>
        <authorList>
            <person name="Gallardo-Escarate C."/>
        </authorList>
    </citation>
    <scope>NUCLEOTIDE SEQUENCE [LARGE SCALE GENOMIC DNA]</scope>
</reference>
<protein>
    <submittedName>
        <fullName evidence="1">Uncharacterized protein</fullName>
    </submittedName>
</protein>
<dbReference type="OrthoDB" id="6770195at2759"/>
<evidence type="ECO:0000313" key="2">
    <source>
        <dbReference type="Proteomes" id="UP000595437"/>
    </source>
</evidence>
<gene>
    <name evidence="1" type="ORF">FKW44_009106</name>
</gene>
<feature type="non-terminal residue" evidence="1">
    <location>
        <position position="1"/>
    </location>
</feature>
<organism evidence="1 2">
    <name type="scientific">Caligus rogercresseyi</name>
    <name type="common">Sea louse</name>
    <dbReference type="NCBI Taxonomy" id="217165"/>
    <lineage>
        <taxon>Eukaryota</taxon>
        <taxon>Metazoa</taxon>
        <taxon>Ecdysozoa</taxon>
        <taxon>Arthropoda</taxon>
        <taxon>Crustacea</taxon>
        <taxon>Multicrustacea</taxon>
        <taxon>Hexanauplia</taxon>
        <taxon>Copepoda</taxon>
        <taxon>Siphonostomatoida</taxon>
        <taxon>Caligidae</taxon>
        <taxon>Caligus</taxon>
    </lineage>
</organism>
<keyword evidence="2" id="KW-1185">Reference proteome</keyword>
<accession>A0A7T8HEV5</accession>